<sequence>MSVTKNADVCLVCSTPTTGFHFQINSCRACSAFWRRSQQGERKYRCRRNSKNCEVHYSIKNVCRYCRFEKCKRVGMKWKNQEKHFSDSSDGEENSSSMKSPLSVNSIPSTTIKQEVSFSSNVSDDTAATTMSSSSSNNIFVNAISKSTSLYYTPLQYLSYGIGCYLSNINKDLSIDKVEITRKFTFRKYAFFTETCCNEFSKALAISPQYCSLPPSDKAIIFKNVWSIIHSIERVYTSIKLYGAQNPDIVILFNNCQASSDDFAYLDDKELSTKDKEDFYNLFLPANKFLVSSMYLPMKELNIDEIEFSFLIGYALWSIQGIEQIGTETKELGKKLIRALNNEIHSYYSFAKKIDNYAHRLAEIINLLAATVKYRDMKREIVLTSKIFNVFDVCKVAADVMKRDPKGMHGIFDVIFSSNLYIK</sequence>
<dbReference type="InterPro" id="IPR051152">
    <property type="entry name" value="C.elegans_Orphan_NR"/>
</dbReference>
<dbReference type="InterPro" id="IPR013088">
    <property type="entry name" value="Znf_NHR/GATA"/>
</dbReference>
<dbReference type="GeneID" id="36382987"/>
<dbReference type="PANTHER" id="PTHR45680">
    <property type="entry name" value="NUCLEAR HORMONE RECEPTOR FAMILY"/>
    <property type="match status" value="1"/>
</dbReference>
<reference evidence="16" key="2">
    <citation type="submission" date="2020-12" db="UniProtKB">
        <authorList>
            <consortium name="WormBaseParasite"/>
        </authorList>
    </citation>
    <scope>IDENTIFICATION</scope>
</reference>
<dbReference type="CDD" id="cd06960">
    <property type="entry name" value="NR_DBD_HNF4A"/>
    <property type="match status" value="1"/>
</dbReference>
<evidence type="ECO:0000256" key="7">
    <source>
        <dbReference type="ARBA" id="ARBA00023125"/>
    </source>
</evidence>
<dbReference type="WormBase" id="SRAE_2000523400">
    <property type="protein sequence ID" value="SRP08751"/>
    <property type="gene ID" value="WBGene00265494"/>
</dbReference>
<proteinExistence type="inferred from homology"/>
<dbReference type="SMART" id="SM00430">
    <property type="entry name" value="HOLI"/>
    <property type="match status" value="1"/>
</dbReference>
<dbReference type="PRINTS" id="PR00047">
    <property type="entry name" value="STROIDFINGER"/>
</dbReference>
<evidence type="ECO:0000313" key="14">
    <source>
        <dbReference type="EMBL" id="CEF70609.1"/>
    </source>
</evidence>
<accession>A0A090LLB9</accession>
<dbReference type="SMART" id="SM00399">
    <property type="entry name" value="ZnF_C4"/>
    <property type="match status" value="1"/>
</dbReference>
<dbReference type="PANTHER" id="PTHR45680:SF29">
    <property type="entry name" value="NUCLEAR HORMONE RECEPTOR FAMILY"/>
    <property type="match status" value="1"/>
</dbReference>
<evidence type="ECO:0000259" key="13">
    <source>
        <dbReference type="PROSITE" id="PS51843"/>
    </source>
</evidence>
<dbReference type="AlphaFoldDB" id="A0A090LLB9"/>
<dbReference type="InterPro" id="IPR001628">
    <property type="entry name" value="Znf_hrmn_rcpt"/>
</dbReference>
<dbReference type="RefSeq" id="XP_024509806.1">
    <property type="nucleotide sequence ID" value="XM_024644224.1"/>
</dbReference>
<keyword evidence="10" id="KW-0539">Nucleus</keyword>
<evidence type="ECO:0000313" key="16">
    <source>
        <dbReference type="WBParaSite" id="SRAE_2000523400.1"/>
    </source>
</evidence>
<evidence type="ECO:0000313" key="15">
    <source>
        <dbReference type="Proteomes" id="UP000035682"/>
    </source>
</evidence>
<keyword evidence="3" id="KW-0479">Metal-binding</keyword>
<evidence type="ECO:0000256" key="6">
    <source>
        <dbReference type="ARBA" id="ARBA00023015"/>
    </source>
</evidence>
<reference evidence="14 15" key="1">
    <citation type="submission" date="2014-09" db="EMBL/GenBank/DDBJ databases">
        <authorList>
            <person name="Martin A.A."/>
        </authorList>
    </citation>
    <scope>NUCLEOTIDE SEQUENCE</scope>
    <source>
        <strain evidence="15">ED321</strain>
        <strain evidence="14">ED321 Heterogonic</strain>
    </source>
</reference>
<evidence type="ECO:0000313" key="17">
    <source>
        <dbReference type="WormBase" id="SRAE_2000523400"/>
    </source>
</evidence>
<comment type="subcellular location">
    <subcellularLocation>
        <location evidence="1">Nucleus</location>
    </subcellularLocation>
</comment>
<keyword evidence="4" id="KW-0863">Zinc-finger</keyword>
<dbReference type="OrthoDB" id="10018779at2759"/>
<evidence type="ECO:0000256" key="8">
    <source>
        <dbReference type="ARBA" id="ARBA00023163"/>
    </source>
</evidence>
<dbReference type="Pfam" id="PF00104">
    <property type="entry name" value="Hormone_recep"/>
    <property type="match status" value="1"/>
</dbReference>
<dbReference type="SUPFAM" id="SSF57716">
    <property type="entry name" value="Glucocorticoid receptor-like (DNA-binding domain)"/>
    <property type="match status" value="1"/>
</dbReference>
<dbReference type="InterPro" id="IPR035500">
    <property type="entry name" value="NHR-like_dom_sf"/>
</dbReference>
<dbReference type="InterPro" id="IPR000536">
    <property type="entry name" value="Nucl_hrmn_rcpt_lig-bd"/>
</dbReference>
<evidence type="ECO:0000256" key="10">
    <source>
        <dbReference type="ARBA" id="ARBA00023242"/>
    </source>
</evidence>
<keyword evidence="5" id="KW-0862">Zinc</keyword>
<protein>
    <submittedName>
        <fullName evidence="14 16">Uncharacterized protein</fullName>
    </submittedName>
</protein>
<evidence type="ECO:0000256" key="3">
    <source>
        <dbReference type="ARBA" id="ARBA00022723"/>
    </source>
</evidence>
<name>A0A090LLB9_STRRB</name>
<dbReference type="GO" id="GO:0008270">
    <property type="term" value="F:zinc ion binding"/>
    <property type="evidence" value="ECO:0007669"/>
    <property type="project" value="UniProtKB-KW"/>
</dbReference>
<evidence type="ECO:0000256" key="5">
    <source>
        <dbReference type="ARBA" id="ARBA00022833"/>
    </source>
</evidence>
<dbReference type="Gene3D" id="1.10.565.10">
    <property type="entry name" value="Retinoid X Receptor"/>
    <property type="match status" value="1"/>
</dbReference>
<dbReference type="GO" id="GO:0003700">
    <property type="term" value="F:DNA-binding transcription factor activity"/>
    <property type="evidence" value="ECO:0007669"/>
    <property type="project" value="InterPro"/>
</dbReference>
<keyword evidence="6" id="KW-0805">Transcription regulation</keyword>
<keyword evidence="8" id="KW-0804">Transcription</keyword>
<evidence type="ECO:0000256" key="4">
    <source>
        <dbReference type="ARBA" id="ARBA00022771"/>
    </source>
</evidence>
<dbReference type="CTD" id="36382987"/>
<keyword evidence="9 14" id="KW-0675">Receptor</keyword>
<dbReference type="Proteomes" id="UP000035682">
    <property type="component" value="Unplaced"/>
</dbReference>
<dbReference type="STRING" id="34506.A0A090LLB9"/>
<dbReference type="EMBL" id="LN609529">
    <property type="protein sequence ID" value="CEF70609.1"/>
    <property type="molecule type" value="Genomic_DNA"/>
</dbReference>
<evidence type="ECO:0000259" key="12">
    <source>
        <dbReference type="PROSITE" id="PS51030"/>
    </source>
</evidence>
<dbReference type="GO" id="GO:0005634">
    <property type="term" value="C:nucleus"/>
    <property type="evidence" value="ECO:0007669"/>
    <property type="project" value="UniProtKB-SubCell"/>
</dbReference>
<dbReference type="GO" id="GO:0000978">
    <property type="term" value="F:RNA polymerase II cis-regulatory region sequence-specific DNA binding"/>
    <property type="evidence" value="ECO:0007669"/>
    <property type="project" value="InterPro"/>
</dbReference>
<comment type="similarity">
    <text evidence="2">Belongs to the nuclear hormone receptor family.</text>
</comment>
<dbReference type="Gene3D" id="3.30.50.10">
    <property type="entry name" value="Erythroid Transcription Factor GATA-1, subunit A"/>
    <property type="match status" value="1"/>
</dbReference>
<dbReference type="PROSITE" id="PS51843">
    <property type="entry name" value="NR_LBD"/>
    <property type="match status" value="1"/>
</dbReference>
<dbReference type="OMA" id="ELHEHYT"/>
<evidence type="ECO:0000256" key="11">
    <source>
        <dbReference type="SAM" id="MobiDB-lite"/>
    </source>
</evidence>
<dbReference type="Pfam" id="PF00105">
    <property type="entry name" value="zf-C4"/>
    <property type="match status" value="1"/>
</dbReference>
<evidence type="ECO:0000256" key="9">
    <source>
        <dbReference type="ARBA" id="ARBA00023170"/>
    </source>
</evidence>
<feature type="domain" description="Nuclear receptor" evidence="12">
    <location>
        <begin position="7"/>
        <end position="83"/>
    </location>
</feature>
<dbReference type="InterPro" id="IPR049636">
    <property type="entry name" value="HNF4-like_DBD"/>
</dbReference>
<organism evidence="14">
    <name type="scientific">Strongyloides ratti</name>
    <name type="common">Parasitic roundworm</name>
    <dbReference type="NCBI Taxonomy" id="34506"/>
    <lineage>
        <taxon>Eukaryota</taxon>
        <taxon>Metazoa</taxon>
        <taxon>Ecdysozoa</taxon>
        <taxon>Nematoda</taxon>
        <taxon>Chromadorea</taxon>
        <taxon>Rhabditida</taxon>
        <taxon>Tylenchina</taxon>
        <taxon>Panagrolaimomorpha</taxon>
        <taxon>Strongyloidoidea</taxon>
        <taxon>Strongyloididae</taxon>
        <taxon>Strongyloides</taxon>
    </lineage>
</organism>
<dbReference type="SUPFAM" id="SSF48508">
    <property type="entry name" value="Nuclear receptor ligand-binding domain"/>
    <property type="match status" value="1"/>
</dbReference>
<evidence type="ECO:0000256" key="1">
    <source>
        <dbReference type="ARBA" id="ARBA00004123"/>
    </source>
</evidence>
<keyword evidence="15" id="KW-1185">Reference proteome</keyword>
<evidence type="ECO:0000256" key="2">
    <source>
        <dbReference type="ARBA" id="ARBA00005993"/>
    </source>
</evidence>
<gene>
    <name evidence="14 16 17" type="ORF">SRAE_2000523400</name>
</gene>
<feature type="domain" description="NR LBD" evidence="13">
    <location>
        <begin position="154"/>
        <end position="404"/>
    </location>
</feature>
<dbReference type="WBParaSite" id="SRAE_2000523400.1">
    <property type="protein sequence ID" value="SRAE_2000523400.1"/>
    <property type="gene ID" value="WBGene00265494"/>
</dbReference>
<feature type="region of interest" description="Disordered" evidence="11">
    <location>
        <begin position="82"/>
        <end position="105"/>
    </location>
</feature>
<dbReference type="PROSITE" id="PS51030">
    <property type="entry name" value="NUCLEAR_REC_DBD_2"/>
    <property type="match status" value="1"/>
</dbReference>
<keyword evidence="7" id="KW-0238">DNA-binding</keyword>